<dbReference type="Gene3D" id="3.40.50.2300">
    <property type="match status" value="2"/>
</dbReference>
<evidence type="ECO:0000256" key="2">
    <source>
        <dbReference type="ARBA" id="ARBA00023125"/>
    </source>
</evidence>
<dbReference type="Proteomes" id="UP000190961">
    <property type="component" value="Unassembled WGS sequence"/>
</dbReference>
<dbReference type="PANTHER" id="PTHR30146">
    <property type="entry name" value="LACI-RELATED TRANSCRIPTIONAL REPRESSOR"/>
    <property type="match status" value="1"/>
</dbReference>
<name>A0A1T5INJ0_9BACT</name>
<dbReference type="GO" id="GO:0000976">
    <property type="term" value="F:transcription cis-regulatory region binding"/>
    <property type="evidence" value="ECO:0007669"/>
    <property type="project" value="TreeGrafter"/>
</dbReference>
<keyword evidence="2" id="KW-0238">DNA-binding</keyword>
<reference evidence="5 6" key="1">
    <citation type="submission" date="2017-02" db="EMBL/GenBank/DDBJ databases">
        <authorList>
            <person name="Peterson S.W."/>
        </authorList>
    </citation>
    <scope>NUCLEOTIDE SEQUENCE [LARGE SCALE GENOMIC DNA]</scope>
    <source>
        <strain evidence="5 6">DSM 25262</strain>
    </source>
</reference>
<evidence type="ECO:0000313" key="6">
    <source>
        <dbReference type="Proteomes" id="UP000190961"/>
    </source>
</evidence>
<dbReference type="PROSITE" id="PS50932">
    <property type="entry name" value="HTH_LACI_2"/>
    <property type="match status" value="1"/>
</dbReference>
<dbReference type="EMBL" id="FUZU01000001">
    <property type="protein sequence ID" value="SKC40543.1"/>
    <property type="molecule type" value="Genomic_DNA"/>
</dbReference>
<keyword evidence="1" id="KW-0805">Transcription regulation</keyword>
<proteinExistence type="predicted"/>
<dbReference type="PROSITE" id="PS00356">
    <property type="entry name" value="HTH_LACI_1"/>
    <property type="match status" value="1"/>
</dbReference>
<dbReference type="Pfam" id="PF13407">
    <property type="entry name" value="Peripla_BP_4"/>
    <property type="match status" value="1"/>
</dbReference>
<accession>A0A1T5INJ0</accession>
<dbReference type="SUPFAM" id="SSF53822">
    <property type="entry name" value="Periplasmic binding protein-like I"/>
    <property type="match status" value="1"/>
</dbReference>
<dbReference type="GO" id="GO:0003700">
    <property type="term" value="F:DNA-binding transcription factor activity"/>
    <property type="evidence" value="ECO:0007669"/>
    <property type="project" value="TreeGrafter"/>
</dbReference>
<evidence type="ECO:0000313" key="5">
    <source>
        <dbReference type="EMBL" id="SKC40543.1"/>
    </source>
</evidence>
<dbReference type="SMART" id="SM00354">
    <property type="entry name" value="HTH_LACI"/>
    <property type="match status" value="1"/>
</dbReference>
<dbReference type="InterPro" id="IPR025997">
    <property type="entry name" value="SBP_2_dom"/>
</dbReference>
<protein>
    <submittedName>
        <fullName evidence="5">LacI family transcriptional regulator</fullName>
    </submittedName>
</protein>
<gene>
    <name evidence="5" type="ORF">SAMN05660236_0195</name>
</gene>
<dbReference type="CDD" id="cd06307">
    <property type="entry name" value="PBP1_sugar_binding"/>
    <property type="match status" value="1"/>
</dbReference>
<dbReference type="SUPFAM" id="SSF47413">
    <property type="entry name" value="lambda repressor-like DNA-binding domains"/>
    <property type="match status" value="1"/>
</dbReference>
<dbReference type="OrthoDB" id="628703at2"/>
<dbReference type="Pfam" id="PF00356">
    <property type="entry name" value="LacI"/>
    <property type="match status" value="1"/>
</dbReference>
<evidence type="ECO:0000256" key="1">
    <source>
        <dbReference type="ARBA" id="ARBA00023015"/>
    </source>
</evidence>
<feature type="domain" description="HTH lacI-type" evidence="4">
    <location>
        <begin position="6"/>
        <end position="60"/>
    </location>
</feature>
<dbReference type="Gene3D" id="1.10.260.40">
    <property type="entry name" value="lambda repressor-like DNA-binding domains"/>
    <property type="match status" value="1"/>
</dbReference>
<dbReference type="CDD" id="cd01392">
    <property type="entry name" value="HTH_LacI"/>
    <property type="match status" value="1"/>
</dbReference>
<dbReference type="RefSeq" id="WP_143785555.1">
    <property type="nucleotide sequence ID" value="NZ_FUZU01000001.1"/>
</dbReference>
<keyword evidence="6" id="KW-1185">Reference proteome</keyword>
<dbReference type="AlphaFoldDB" id="A0A1T5INJ0"/>
<dbReference type="InterPro" id="IPR000843">
    <property type="entry name" value="HTH_LacI"/>
</dbReference>
<evidence type="ECO:0000259" key="4">
    <source>
        <dbReference type="PROSITE" id="PS50932"/>
    </source>
</evidence>
<organism evidence="5 6">
    <name type="scientific">Ohtaekwangia koreensis</name>
    <dbReference type="NCBI Taxonomy" id="688867"/>
    <lineage>
        <taxon>Bacteria</taxon>
        <taxon>Pseudomonadati</taxon>
        <taxon>Bacteroidota</taxon>
        <taxon>Cytophagia</taxon>
        <taxon>Cytophagales</taxon>
        <taxon>Fulvivirgaceae</taxon>
        <taxon>Ohtaekwangia</taxon>
    </lineage>
</organism>
<dbReference type="STRING" id="688867.SAMN05660236_0195"/>
<dbReference type="InterPro" id="IPR028082">
    <property type="entry name" value="Peripla_BP_I"/>
</dbReference>
<sequence length="354" mass="39948">MVDKNIRIKDIAKLAGVSVGTVDRVLHNRGRVSPEALKKVTEVMEQIDYKPNLIARTLGSNKNYRIAALLPDPKQDPYWAQSNLGITQAQTEWAQYGIQVELFLFDLLDKSSFQKTAHQVYLAKPDGILIAPIFYHEALPIFELFRETDIPYVLFNTNIAEAAPLSFIGQNLYQSGRVGAELLHFGQHEPGTLAVLHIDEDIHDSVHLLEKEKGFREYFQDKGKINFTIIDFILNPKDPSFNNQLEQLLQDNSLRGIFVSTSKGTAVTASFLEKLGKRDIRLVGYDILEENMKYLKSGIIDFLINQNPKRQASLGISHLVNHLMFKKGTPGTDLFPLEVITQQNVDSYLGSGIH</sequence>
<evidence type="ECO:0000256" key="3">
    <source>
        <dbReference type="ARBA" id="ARBA00023163"/>
    </source>
</evidence>
<dbReference type="PANTHER" id="PTHR30146:SF144">
    <property type="entry name" value="LACI-FAMILY TRANSCRIPTION REGULATOR"/>
    <property type="match status" value="1"/>
</dbReference>
<keyword evidence="3" id="KW-0804">Transcription</keyword>
<dbReference type="InterPro" id="IPR010982">
    <property type="entry name" value="Lambda_DNA-bd_dom_sf"/>
</dbReference>